<feature type="domain" description="Protein kinase" evidence="7">
    <location>
        <begin position="258"/>
        <end position="537"/>
    </location>
</feature>
<dbReference type="Pfam" id="PF00069">
    <property type="entry name" value="Pkinase"/>
    <property type="match status" value="1"/>
</dbReference>
<dbReference type="STRING" id="4555.A0A368QME5"/>
<feature type="region of interest" description="Disordered" evidence="6">
    <location>
        <begin position="152"/>
        <end position="203"/>
    </location>
</feature>
<dbReference type="CDD" id="cd21037">
    <property type="entry name" value="MLKL_NTD"/>
    <property type="match status" value="1"/>
</dbReference>
<dbReference type="InterPro" id="IPR017441">
    <property type="entry name" value="Protein_kinase_ATP_BS"/>
</dbReference>
<dbReference type="Gene3D" id="3.30.200.20">
    <property type="entry name" value="Phosphorylase Kinase, domain 1"/>
    <property type="match status" value="1"/>
</dbReference>
<dbReference type="Gene3D" id="1.10.510.10">
    <property type="entry name" value="Transferase(Phosphotransferase) domain 1"/>
    <property type="match status" value="1"/>
</dbReference>
<evidence type="ECO:0000256" key="6">
    <source>
        <dbReference type="SAM" id="MobiDB-lite"/>
    </source>
</evidence>
<keyword evidence="4 5" id="KW-0067">ATP-binding</keyword>
<dbReference type="SUPFAM" id="SSF56112">
    <property type="entry name" value="Protein kinase-like (PK-like)"/>
    <property type="match status" value="1"/>
</dbReference>
<evidence type="ECO:0000256" key="4">
    <source>
        <dbReference type="ARBA" id="ARBA00022840"/>
    </source>
</evidence>
<dbReference type="InterPro" id="IPR000719">
    <property type="entry name" value="Prot_kinase_dom"/>
</dbReference>
<dbReference type="InterPro" id="IPR008271">
    <property type="entry name" value="Ser/Thr_kinase_AS"/>
</dbReference>
<evidence type="ECO:0000256" key="5">
    <source>
        <dbReference type="PROSITE-ProRule" id="PRU10141"/>
    </source>
</evidence>
<name>A0A368QME5_SETIT</name>
<dbReference type="PANTHER" id="PTHR27006">
    <property type="entry name" value="PROMASTIGOTE SURFACE ANTIGEN PROTEIN PSA"/>
    <property type="match status" value="1"/>
</dbReference>
<reference evidence="8" key="1">
    <citation type="journal article" date="2012" name="Nat. Biotechnol.">
        <title>Reference genome sequence of the model plant Setaria.</title>
        <authorList>
            <person name="Bennetzen J.L."/>
            <person name="Schmutz J."/>
            <person name="Wang H."/>
            <person name="Percifield R."/>
            <person name="Hawkins J."/>
            <person name="Pontaroli A.C."/>
            <person name="Estep M."/>
            <person name="Feng L."/>
            <person name="Vaughn J.N."/>
            <person name="Grimwood J."/>
            <person name="Jenkins J."/>
            <person name="Barry K."/>
            <person name="Lindquist E."/>
            <person name="Hellsten U."/>
            <person name="Deshpande S."/>
            <person name="Wang X."/>
            <person name="Wu X."/>
            <person name="Mitros T."/>
            <person name="Triplett J."/>
            <person name="Yang X."/>
            <person name="Ye C.Y."/>
            <person name="Mauro-Herrera M."/>
            <person name="Wang L."/>
            <person name="Li P."/>
            <person name="Sharma M."/>
            <person name="Sharma R."/>
            <person name="Ronald P.C."/>
            <person name="Panaud O."/>
            <person name="Kellogg E.A."/>
            <person name="Brutnell T.P."/>
            <person name="Doust A.N."/>
            <person name="Tuskan G.A."/>
            <person name="Rokhsar D."/>
            <person name="Devos K.M."/>
        </authorList>
    </citation>
    <scope>NUCLEOTIDE SEQUENCE [LARGE SCALE GENOMIC DNA]</scope>
    <source>
        <strain evidence="8">Yugu1</strain>
    </source>
</reference>
<gene>
    <name evidence="8" type="ORF">SETIT_3G301500v2</name>
</gene>
<feature type="compositionally biased region" description="Polar residues" evidence="6">
    <location>
        <begin position="159"/>
        <end position="168"/>
    </location>
</feature>
<dbReference type="PROSITE" id="PS50011">
    <property type="entry name" value="PROTEIN_KINASE_DOM"/>
    <property type="match status" value="1"/>
</dbReference>
<dbReference type="OrthoDB" id="665077at2759"/>
<evidence type="ECO:0000256" key="1">
    <source>
        <dbReference type="ARBA" id="ARBA00022679"/>
    </source>
</evidence>
<accession>A0A368QME5</accession>
<dbReference type="InterPro" id="IPR059179">
    <property type="entry name" value="MLKL-like_MCAfunc"/>
</dbReference>
<dbReference type="InterPro" id="IPR011009">
    <property type="entry name" value="Kinase-like_dom_sf"/>
</dbReference>
<evidence type="ECO:0000256" key="3">
    <source>
        <dbReference type="ARBA" id="ARBA00022777"/>
    </source>
</evidence>
<organism evidence="8">
    <name type="scientific">Setaria italica</name>
    <name type="common">Foxtail millet</name>
    <name type="synonym">Panicum italicum</name>
    <dbReference type="NCBI Taxonomy" id="4555"/>
    <lineage>
        <taxon>Eukaryota</taxon>
        <taxon>Viridiplantae</taxon>
        <taxon>Streptophyta</taxon>
        <taxon>Embryophyta</taxon>
        <taxon>Tracheophyta</taxon>
        <taxon>Spermatophyta</taxon>
        <taxon>Magnoliopsida</taxon>
        <taxon>Liliopsida</taxon>
        <taxon>Poales</taxon>
        <taxon>Poaceae</taxon>
        <taxon>PACMAD clade</taxon>
        <taxon>Panicoideae</taxon>
        <taxon>Panicodae</taxon>
        <taxon>Paniceae</taxon>
        <taxon>Cenchrinae</taxon>
        <taxon>Setaria</taxon>
    </lineage>
</organism>
<dbReference type="GO" id="GO:0005524">
    <property type="term" value="F:ATP binding"/>
    <property type="evidence" value="ECO:0007669"/>
    <property type="project" value="UniProtKB-UniRule"/>
</dbReference>
<keyword evidence="2 5" id="KW-0547">Nucleotide-binding</keyword>
<dbReference type="AlphaFoldDB" id="A0A368QME5"/>
<dbReference type="PANTHER" id="PTHR27006:SF606">
    <property type="entry name" value="INTERLEUKIN-1 RECEPTOR-ASSOCIATED KINASE 4"/>
    <property type="match status" value="1"/>
</dbReference>
<dbReference type="Pfam" id="PF19584">
    <property type="entry name" value="MCAfunc"/>
    <property type="match status" value="1"/>
</dbReference>
<dbReference type="EMBL" id="CM003530">
    <property type="protein sequence ID" value="RCV18440.1"/>
    <property type="molecule type" value="Genomic_DNA"/>
</dbReference>
<dbReference type="GO" id="GO:0007166">
    <property type="term" value="P:cell surface receptor signaling pathway"/>
    <property type="evidence" value="ECO:0007669"/>
    <property type="project" value="InterPro"/>
</dbReference>
<feature type="binding site" evidence="5">
    <location>
        <position position="285"/>
    </location>
    <ligand>
        <name>ATP</name>
        <dbReference type="ChEBI" id="CHEBI:30616"/>
    </ligand>
</feature>
<dbReference type="PROSITE" id="PS00108">
    <property type="entry name" value="PROTEIN_KINASE_ST"/>
    <property type="match status" value="1"/>
</dbReference>
<feature type="compositionally biased region" description="Polar residues" evidence="6">
    <location>
        <begin position="177"/>
        <end position="187"/>
    </location>
</feature>
<dbReference type="GO" id="GO:0004672">
    <property type="term" value="F:protein kinase activity"/>
    <property type="evidence" value="ECO:0007669"/>
    <property type="project" value="InterPro"/>
</dbReference>
<reference evidence="8" key="2">
    <citation type="submission" date="2015-07" db="EMBL/GenBank/DDBJ databases">
        <authorList>
            <person name="Noorani M."/>
        </authorList>
    </citation>
    <scope>NUCLEOTIDE SEQUENCE</scope>
    <source>
        <strain evidence="8">Yugu1</strain>
    </source>
</reference>
<evidence type="ECO:0000256" key="2">
    <source>
        <dbReference type="ARBA" id="ARBA00022741"/>
    </source>
</evidence>
<sequence length="558" mass="62940">MALWNGLGQVATVAQLTGVDASGLIAMILEAVRTVSRNKEDCRHLARRAMMIGDLLQKLQGWDMMQEPEIRRPLDGLDDALREAYVLIASCQNCSTTYRFLMGWKQAEQFQGVQKKIDSYLQLYPFISHIDITRRLDQLCKNEHLSCSQAQGVGDRLGSSMSCSNNDARTGRDGSGLQHTESQTVQSAAEHYQSDEHQQGGHQELNEIGSTRKSRFTWSFWWLQDKIRLPYIPRSLDRRELGFSVFRFCHLKAATDNFSFENEIGHGGSATVYKGKIHGRLVAIKRYSTSGSISYRKGQARCFEAEIYCLLKFQHINIVKLLGYCTERREMILVYEYIPNGGLDKYISGAGTGMLLDWTRRFSIILGIAQGVAYLHKYCGVTILHRDLKPSNVLLDSDMNPKITDFGIARLLGSALNEEVIEGTLGYVAPEYLLVGRASTKSDIYSFGVILIEMIMGKRSFKPSCQRPLHGATEHYAWELWTAGRSLELVDPSLRDEDRVAEILRCIQIGLLCVEPRPEDRPTMPDVIVMLSSESTILPSPKRIGYEVAEGGRRSYLI</sequence>
<dbReference type="InterPro" id="IPR036537">
    <property type="entry name" value="Adaptor_Cbl_N_dom_sf"/>
</dbReference>
<dbReference type="Gene3D" id="1.20.930.20">
    <property type="entry name" value="Adaptor protein Cbl, N-terminal domain"/>
    <property type="match status" value="1"/>
</dbReference>
<keyword evidence="1" id="KW-0808">Transferase</keyword>
<dbReference type="FunFam" id="1.10.510.10:FF:000384">
    <property type="entry name" value="G-type lectin S-receptor-like serine/threonine-protein kinase"/>
    <property type="match status" value="1"/>
</dbReference>
<evidence type="ECO:0000313" key="8">
    <source>
        <dbReference type="EMBL" id="RCV18440.1"/>
    </source>
</evidence>
<proteinExistence type="predicted"/>
<evidence type="ECO:0000259" key="7">
    <source>
        <dbReference type="PROSITE" id="PS50011"/>
    </source>
</evidence>
<keyword evidence="3" id="KW-0418">Kinase</keyword>
<dbReference type="InterPro" id="IPR045766">
    <property type="entry name" value="MCAfunc"/>
</dbReference>
<dbReference type="SMART" id="SM00220">
    <property type="entry name" value="S_TKc"/>
    <property type="match status" value="1"/>
</dbReference>
<protein>
    <recommendedName>
        <fullName evidence="7">Protein kinase domain-containing protein</fullName>
    </recommendedName>
</protein>
<dbReference type="PROSITE" id="PS00107">
    <property type="entry name" value="PROTEIN_KINASE_ATP"/>
    <property type="match status" value="1"/>
</dbReference>
<dbReference type="KEGG" id="sita:101773473"/>